<dbReference type="InterPro" id="IPR036390">
    <property type="entry name" value="WH_DNA-bd_sf"/>
</dbReference>
<sequence>MNQQDSLLNILFYYSGGRASARRCLADAKRLNYQEWERQVKETTLRTTLSRLKKRGLVKNRKRFWEITDRGRKYVKAKLSDPFRSRGPYPVLNVENRNMIIAFDIPEHRRKAREWLRDELRLLGFGLLQKSVWFGPSPLPKKFIVALNELNLIQHLKFFRATEAEII</sequence>
<dbReference type="AlphaFoldDB" id="A0A1F8DRT9"/>
<evidence type="ECO:0000259" key="1">
    <source>
        <dbReference type="Pfam" id="PF20803"/>
    </source>
</evidence>
<reference evidence="2 3" key="1">
    <citation type="journal article" date="2016" name="Nat. Commun.">
        <title>Thousands of microbial genomes shed light on interconnected biogeochemical processes in an aquifer system.</title>
        <authorList>
            <person name="Anantharaman K."/>
            <person name="Brown C.T."/>
            <person name="Hug L.A."/>
            <person name="Sharon I."/>
            <person name="Castelle C.J."/>
            <person name="Probst A.J."/>
            <person name="Thomas B.C."/>
            <person name="Singh A."/>
            <person name="Wilkins M.J."/>
            <person name="Karaoz U."/>
            <person name="Brodie E.L."/>
            <person name="Williams K.H."/>
            <person name="Hubbard S.S."/>
            <person name="Banfield J.F."/>
        </authorList>
    </citation>
    <scope>NUCLEOTIDE SEQUENCE [LARGE SCALE GENOMIC DNA]</scope>
</reference>
<organism evidence="2 3">
    <name type="scientific">Candidatus Wolfebacteria bacterium RIFCSPLOWO2_01_FULL_45_19</name>
    <dbReference type="NCBI Taxonomy" id="1802557"/>
    <lineage>
        <taxon>Bacteria</taxon>
        <taxon>Candidatus Wolfeibacteriota</taxon>
    </lineage>
</organism>
<dbReference type="InterPro" id="IPR048846">
    <property type="entry name" value="PaaX-like_central"/>
</dbReference>
<dbReference type="GO" id="GO:0006351">
    <property type="term" value="P:DNA-templated transcription"/>
    <property type="evidence" value="ECO:0007669"/>
    <property type="project" value="TreeGrafter"/>
</dbReference>
<dbReference type="Proteomes" id="UP000178946">
    <property type="component" value="Unassembled WGS sequence"/>
</dbReference>
<accession>A0A1F8DRT9</accession>
<dbReference type="STRING" id="1802557.A3A20_02435"/>
<name>A0A1F8DRT9_9BACT</name>
<evidence type="ECO:0000313" key="2">
    <source>
        <dbReference type="EMBL" id="OGM91162.1"/>
    </source>
</evidence>
<feature type="domain" description="Transcriptional repressor PaaX-like central Cas2-like" evidence="1">
    <location>
        <begin position="100"/>
        <end position="163"/>
    </location>
</feature>
<dbReference type="Gene3D" id="3.30.70.2650">
    <property type="match status" value="1"/>
</dbReference>
<dbReference type="InterPro" id="IPR036388">
    <property type="entry name" value="WH-like_DNA-bd_sf"/>
</dbReference>
<dbReference type="EMBL" id="MGIR01000003">
    <property type="protein sequence ID" value="OGM91162.1"/>
    <property type="molecule type" value="Genomic_DNA"/>
</dbReference>
<comment type="caution">
    <text evidence="2">The sequence shown here is derived from an EMBL/GenBank/DDBJ whole genome shotgun (WGS) entry which is preliminary data.</text>
</comment>
<dbReference type="SUPFAM" id="SSF46785">
    <property type="entry name" value="Winged helix' DNA-binding domain"/>
    <property type="match status" value="1"/>
</dbReference>
<dbReference type="Pfam" id="PF20803">
    <property type="entry name" value="PaaX_M"/>
    <property type="match status" value="1"/>
</dbReference>
<evidence type="ECO:0000313" key="3">
    <source>
        <dbReference type="Proteomes" id="UP000178946"/>
    </source>
</evidence>
<dbReference type="PANTHER" id="PTHR30319">
    <property type="entry name" value="PHENYLACETIC ACID REGULATOR-RELATED TRANSCRIPTIONAL REPRESSOR"/>
    <property type="match status" value="1"/>
</dbReference>
<dbReference type="Gene3D" id="1.10.10.10">
    <property type="entry name" value="Winged helix-like DNA-binding domain superfamily/Winged helix DNA-binding domain"/>
    <property type="match status" value="1"/>
</dbReference>
<proteinExistence type="predicted"/>
<gene>
    <name evidence="2" type="ORF">A3A20_02435</name>
</gene>
<protein>
    <recommendedName>
        <fullName evidence="1">Transcriptional repressor PaaX-like central Cas2-like domain-containing protein</fullName>
    </recommendedName>
</protein>
<dbReference type="PANTHER" id="PTHR30319:SF1">
    <property type="entry name" value="TRANSCRIPTIONAL REPRESSOR PAAX"/>
    <property type="match status" value="1"/>
</dbReference>